<evidence type="ECO:0000313" key="2">
    <source>
        <dbReference type="Proteomes" id="UP001163321"/>
    </source>
</evidence>
<organism evidence="1 2">
    <name type="scientific">Peronosclerospora sorghi</name>
    <dbReference type="NCBI Taxonomy" id="230839"/>
    <lineage>
        <taxon>Eukaryota</taxon>
        <taxon>Sar</taxon>
        <taxon>Stramenopiles</taxon>
        <taxon>Oomycota</taxon>
        <taxon>Peronosporomycetes</taxon>
        <taxon>Peronosporales</taxon>
        <taxon>Peronosporaceae</taxon>
        <taxon>Peronosclerospora</taxon>
    </lineage>
</organism>
<reference evidence="1 2" key="1">
    <citation type="journal article" date="2022" name="bioRxiv">
        <title>The genome of the oomycete Peronosclerospora sorghi, a cosmopolitan pathogen of maize and sorghum, is inflated with dispersed pseudogenes.</title>
        <authorList>
            <person name="Fletcher K."/>
            <person name="Martin F."/>
            <person name="Isakeit T."/>
            <person name="Cavanaugh K."/>
            <person name="Magill C."/>
            <person name="Michelmore R."/>
        </authorList>
    </citation>
    <scope>NUCLEOTIDE SEQUENCE [LARGE SCALE GENOMIC DNA]</scope>
    <source>
        <strain evidence="1">P6</strain>
    </source>
</reference>
<proteinExistence type="predicted"/>
<comment type="caution">
    <text evidence="1">The sequence shown here is derived from an EMBL/GenBank/DDBJ whole genome shotgun (WGS) entry which is preliminary data.</text>
</comment>
<gene>
    <name evidence="1" type="ORF">PsorP6_002201</name>
</gene>
<dbReference type="Proteomes" id="UP001163321">
    <property type="component" value="Chromosome 1"/>
</dbReference>
<sequence>MWQMANKPEKQATRLHSDYYSTTSLLIFLAPAMVFFMATWEEYYIGTLALPIINAPNEGVFIMYTIYITTAFVGPTVWSQPNILFPKLNNNHVFVLFTIVSATVQCFCSAFCSGNCYPLHGAQSKDGAAAMIKIMPFIALILLTALCFFWSPYDVFTDHPRLLYIVMHMMLSHMCEEPYWLLRKTFLIQLVLSFLLVAGVVPWISLPSKNKSLMPLTNPWYCRCAGPRKLRSAAVLRNLTHFLPTHDLLPFNGTCHDTRYSYLQGEADIKS</sequence>
<evidence type="ECO:0000313" key="1">
    <source>
        <dbReference type="EMBL" id="KAI9922164.1"/>
    </source>
</evidence>
<protein>
    <submittedName>
        <fullName evidence="1">Uncharacterized protein</fullName>
    </submittedName>
</protein>
<dbReference type="EMBL" id="CM047580">
    <property type="protein sequence ID" value="KAI9922164.1"/>
    <property type="molecule type" value="Genomic_DNA"/>
</dbReference>
<keyword evidence="2" id="KW-1185">Reference proteome</keyword>
<name>A0ACC0WTH4_9STRA</name>
<accession>A0ACC0WTH4</accession>